<feature type="signal peptide" evidence="1">
    <location>
        <begin position="1"/>
        <end position="20"/>
    </location>
</feature>
<reference evidence="4" key="2">
    <citation type="submission" date="2023-07" db="EMBL/GenBank/DDBJ databases">
        <title>Zobellia barbeyronii sp. nov., a new marine flavobacterium, isolated from green and red algae.</title>
        <authorList>
            <person name="Nedashkovskaya O.I."/>
            <person name="Otstavnykh N."/>
            <person name="Zhukova N."/>
            <person name="Guzev K."/>
            <person name="Chausova V."/>
            <person name="Tekutyeva L."/>
            <person name="Mikhailov V."/>
            <person name="Isaeva M."/>
        </authorList>
    </citation>
    <scope>NUCLEOTIDE SEQUENCE [LARGE SCALE GENOMIC DNA]</scope>
    <source>
        <strain evidence="4">KMM 6746</strain>
    </source>
</reference>
<dbReference type="Pfam" id="PF04264">
    <property type="entry name" value="YceI"/>
    <property type="match status" value="1"/>
</dbReference>
<gene>
    <name evidence="3" type="ORF">HW347_00825</name>
</gene>
<reference evidence="3 4" key="1">
    <citation type="submission" date="2020-06" db="EMBL/GenBank/DDBJ databases">
        <authorList>
            <person name="Isaeva M.P."/>
            <person name="Chernysheva N.Y."/>
        </authorList>
    </citation>
    <scope>NUCLEOTIDE SEQUENCE [LARGE SCALE GENOMIC DNA]</scope>
    <source>
        <strain evidence="3 4">KMM 6746</strain>
    </source>
</reference>
<dbReference type="SUPFAM" id="SSF101874">
    <property type="entry name" value="YceI-like"/>
    <property type="match status" value="1"/>
</dbReference>
<accession>A0ABS5W8L8</accession>
<dbReference type="Gene3D" id="2.40.128.110">
    <property type="entry name" value="Lipid/polyisoprenoid-binding, YceI-like"/>
    <property type="match status" value="1"/>
</dbReference>
<evidence type="ECO:0000256" key="1">
    <source>
        <dbReference type="SAM" id="SignalP"/>
    </source>
</evidence>
<organism evidence="3 4">
    <name type="scientific">Zobellia barbeyronii</name>
    <dbReference type="NCBI Taxonomy" id="2748009"/>
    <lineage>
        <taxon>Bacteria</taxon>
        <taxon>Pseudomonadati</taxon>
        <taxon>Bacteroidota</taxon>
        <taxon>Flavobacteriia</taxon>
        <taxon>Flavobacteriales</taxon>
        <taxon>Flavobacteriaceae</taxon>
        <taxon>Zobellia</taxon>
    </lineage>
</organism>
<protein>
    <submittedName>
        <fullName evidence="3">YceI family protein</fullName>
    </submittedName>
</protein>
<keyword evidence="4" id="KW-1185">Reference proteome</keyword>
<keyword evidence="1" id="KW-0732">Signal</keyword>
<proteinExistence type="predicted"/>
<feature type="chain" id="PRO_5046544277" evidence="1">
    <location>
        <begin position="21"/>
        <end position="178"/>
    </location>
</feature>
<dbReference type="InterPro" id="IPR036761">
    <property type="entry name" value="TTHA0802/YceI-like_sf"/>
</dbReference>
<sequence>MMKKIVLLVLFVAGSIVGHAQDEYTLSDSSKLTISGTSTVSDWDVVANSVSATLKYDGVAPKQINLEVEVADIMSERGASMDKKMHDALKKEQHPKVTFKLTEVKNKSTLVGSLAIAGVEKIVEIPVKMEANSEGLKISGKKKIVLKNYNIEPPSAMFGQIIVGDDVTVNFDLVFSKN</sequence>
<dbReference type="Proteomes" id="UP000740413">
    <property type="component" value="Unassembled WGS sequence"/>
</dbReference>
<dbReference type="EMBL" id="JACATN010000001">
    <property type="protein sequence ID" value="MBT2159783.1"/>
    <property type="molecule type" value="Genomic_DNA"/>
</dbReference>
<evidence type="ECO:0000313" key="3">
    <source>
        <dbReference type="EMBL" id="MBT2159783.1"/>
    </source>
</evidence>
<name>A0ABS5W8L8_9FLAO</name>
<dbReference type="PANTHER" id="PTHR34406:SF1">
    <property type="entry name" value="PROTEIN YCEI"/>
    <property type="match status" value="1"/>
</dbReference>
<dbReference type="RefSeq" id="WP_214610075.1">
    <property type="nucleotide sequence ID" value="NZ_JACATN010000001.1"/>
</dbReference>
<dbReference type="PANTHER" id="PTHR34406">
    <property type="entry name" value="PROTEIN YCEI"/>
    <property type="match status" value="1"/>
</dbReference>
<comment type="caution">
    <text evidence="3">The sequence shown here is derived from an EMBL/GenBank/DDBJ whole genome shotgun (WGS) entry which is preliminary data.</text>
</comment>
<dbReference type="SMART" id="SM00867">
    <property type="entry name" value="YceI"/>
    <property type="match status" value="1"/>
</dbReference>
<evidence type="ECO:0000313" key="4">
    <source>
        <dbReference type="Proteomes" id="UP000740413"/>
    </source>
</evidence>
<evidence type="ECO:0000259" key="2">
    <source>
        <dbReference type="SMART" id="SM00867"/>
    </source>
</evidence>
<dbReference type="InterPro" id="IPR007372">
    <property type="entry name" value="Lipid/polyisoprenoid-bd_YceI"/>
</dbReference>
<feature type="domain" description="Lipid/polyisoprenoid-binding YceI-like" evidence="2">
    <location>
        <begin position="23"/>
        <end position="176"/>
    </location>
</feature>